<evidence type="ECO:0000256" key="3">
    <source>
        <dbReference type="ARBA" id="ARBA00017473"/>
    </source>
</evidence>
<dbReference type="EMBL" id="PQCO01000184">
    <property type="protein sequence ID" value="PUE02268.1"/>
    <property type="molecule type" value="Genomic_DNA"/>
</dbReference>
<comment type="caution">
    <text evidence="13">The sequence shown here is derived from an EMBL/GenBank/DDBJ whole genome shotgun (WGS) entry which is preliminary data.</text>
</comment>
<dbReference type="UniPathway" id="UPA00056">
    <property type="reaction ID" value="UER00094"/>
</dbReference>
<comment type="catalytic activity">
    <reaction evidence="10">
        <text>4-CDP-2-C-methyl-D-erythritol + ATP = 4-CDP-2-C-methyl-D-erythritol 2-phosphate + ADP + H(+)</text>
        <dbReference type="Rhea" id="RHEA:18437"/>
        <dbReference type="ChEBI" id="CHEBI:15378"/>
        <dbReference type="ChEBI" id="CHEBI:30616"/>
        <dbReference type="ChEBI" id="CHEBI:57823"/>
        <dbReference type="ChEBI" id="CHEBI:57919"/>
        <dbReference type="ChEBI" id="CHEBI:456216"/>
        <dbReference type="EC" id="2.7.1.148"/>
    </reaction>
</comment>
<keyword evidence="7 10" id="KW-0067">ATP-binding</keyword>
<gene>
    <name evidence="10" type="primary">ispE</name>
    <name evidence="13" type="ORF">B0D84_01785</name>
    <name evidence="14" type="ORF">C3L24_06440</name>
</gene>
<keyword evidence="6 10" id="KW-0418">Kinase</keyword>
<dbReference type="SUPFAM" id="SSF54211">
    <property type="entry name" value="Ribosomal protein S5 domain 2-like"/>
    <property type="match status" value="1"/>
</dbReference>
<evidence type="ECO:0000313" key="15">
    <source>
        <dbReference type="Proteomes" id="UP000243361"/>
    </source>
</evidence>
<dbReference type="Gene3D" id="3.30.70.890">
    <property type="entry name" value="GHMP kinase, C-terminal domain"/>
    <property type="match status" value="1"/>
</dbReference>
<dbReference type="PIRSF" id="PIRSF010376">
    <property type="entry name" value="IspE"/>
    <property type="match status" value="1"/>
</dbReference>
<dbReference type="InterPro" id="IPR004424">
    <property type="entry name" value="IspE"/>
</dbReference>
<evidence type="ECO:0000256" key="9">
    <source>
        <dbReference type="ARBA" id="ARBA00032554"/>
    </source>
</evidence>
<dbReference type="NCBIfam" id="TIGR00154">
    <property type="entry name" value="ispE"/>
    <property type="match status" value="1"/>
</dbReference>
<dbReference type="InterPro" id="IPR006204">
    <property type="entry name" value="GHMP_kinase_N_dom"/>
</dbReference>
<evidence type="ECO:0000313" key="16">
    <source>
        <dbReference type="Proteomes" id="UP000250928"/>
    </source>
</evidence>
<dbReference type="SUPFAM" id="SSF55060">
    <property type="entry name" value="GHMP Kinase, C-terminal domain"/>
    <property type="match status" value="1"/>
</dbReference>
<evidence type="ECO:0000256" key="8">
    <source>
        <dbReference type="ARBA" id="ARBA00023229"/>
    </source>
</evidence>
<accession>A0A657PQ05</accession>
<dbReference type="InterPro" id="IPR014721">
    <property type="entry name" value="Ribsml_uS5_D2-typ_fold_subgr"/>
</dbReference>
<protein>
    <recommendedName>
        <fullName evidence="3 10">4-diphosphocytidyl-2-C-methyl-D-erythritol kinase</fullName>
        <shortName evidence="10">CMK</shortName>
        <ecNumber evidence="2 10">2.7.1.148</ecNumber>
    </recommendedName>
    <alternativeName>
        <fullName evidence="9 10">4-(cytidine-5'-diphospho)-2-C-methyl-D-erythritol kinase</fullName>
    </alternativeName>
</protein>
<keyword evidence="4 10" id="KW-0808">Transferase</keyword>
<comment type="similarity">
    <text evidence="1 10">Belongs to the GHMP kinase family. IspE subfamily.</text>
</comment>
<feature type="domain" description="GHMP kinase N-terminal" evidence="11">
    <location>
        <begin position="72"/>
        <end position="152"/>
    </location>
</feature>
<dbReference type="EC" id="2.7.1.148" evidence="2 10"/>
<feature type="domain" description="GHMP kinase C-terminal" evidence="12">
    <location>
        <begin position="218"/>
        <end position="269"/>
    </location>
</feature>
<dbReference type="GO" id="GO:0050515">
    <property type="term" value="F:4-(cytidine 5'-diphospho)-2-C-methyl-D-erythritol kinase activity"/>
    <property type="evidence" value="ECO:0007669"/>
    <property type="project" value="UniProtKB-UniRule"/>
</dbReference>
<dbReference type="EMBL" id="MUIE01000136">
    <property type="protein sequence ID" value="OQX36088.1"/>
    <property type="molecule type" value="Genomic_DNA"/>
</dbReference>
<dbReference type="Pfam" id="PF00288">
    <property type="entry name" value="GHMP_kinases_N"/>
    <property type="match status" value="1"/>
</dbReference>
<feature type="active site" evidence="10">
    <location>
        <position position="145"/>
    </location>
</feature>
<evidence type="ECO:0000256" key="2">
    <source>
        <dbReference type="ARBA" id="ARBA00012052"/>
    </source>
</evidence>
<keyword evidence="15" id="KW-1185">Reference proteome</keyword>
<dbReference type="GO" id="GO:0016114">
    <property type="term" value="P:terpenoid biosynthetic process"/>
    <property type="evidence" value="ECO:0007669"/>
    <property type="project" value="UniProtKB-UniRule"/>
</dbReference>
<feature type="active site" evidence="10">
    <location>
        <position position="16"/>
    </location>
</feature>
<dbReference type="AlphaFoldDB" id="A0A657PQ05"/>
<comment type="pathway">
    <text evidence="10">Isoprenoid biosynthesis; isopentenyl diphosphate biosynthesis via DXP pathway; isopentenyl diphosphate from 1-deoxy-D-xylulose 5-phosphate: step 3/6.</text>
</comment>
<dbReference type="GO" id="GO:0005524">
    <property type="term" value="F:ATP binding"/>
    <property type="evidence" value="ECO:0007669"/>
    <property type="project" value="UniProtKB-UniRule"/>
</dbReference>
<evidence type="ECO:0000313" key="14">
    <source>
        <dbReference type="EMBL" id="PUE02268.1"/>
    </source>
</evidence>
<comment type="function">
    <text evidence="10">Catalyzes the phosphorylation of the position 2 hydroxy group of 4-diphosphocytidyl-2C-methyl-D-erythritol.</text>
</comment>
<dbReference type="InterPro" id="IPR036554">
    <property type="entry name" value="GHMP_kinase_C_sf"/>
</dbReference>
<proteinExistence type="inferred from homology"/>
<evidence type="ECO:0000256" key="4">
    <source>
        <dbReference type="ARBA" id="ARBA00022679"/>
    </source>
</evidence>
<dbReference type="GO" id="GO:0019288">
    <property type="term" value="P:isopentenyl diphosphate biosynthetic process, methylerythritol 4-phosphate pathway"/>
    <property type="evidence" value="ECO:0007669"/>
    <property type="project" value="UniProtKB-UniRule"/>
</dbReference>
<dbReference type="PANTHER" id="PTHR43527:SF2">
    <property type="entry name" value="4-DIPHOSPHOCYTIDYL-2-C-METHYL-D-ERYTHRITOL KINASE, CHLOROPLASTIC"/>
    <property type="match status" value="1"/>
</dbReference>
<evidence type="ECO:0000256" key="1">
    <source>
        <dbReference type="ARBA" id="ARBA00009684"/>
    </source>
</evidence>
<reference evidence="14 16" key="2">
    <citation type="submission" date="2018-01" db="EMBL/GenBank/DDBJ databases">
        <title>Novel co-symbiosis in the lucinid bivalve Phacoides pectinatus.</title>
        <authorList>
            <person name="Lim S.J."/>
            <person name="Davis B.G."/>
            <person name="Gill D.E."/>
            <person name="Engel A.S."/>
            <person name="Anderson L.C."/>
            <person name="Campbell B.J."/>
        </authorList>
    </citation>
    <scope>NUCLEOTIDE SEQUENCE [LARGE SCALE GENOMIC DNA]</scope>
    <source>
        <strain evidence="14">N3_P5</strain>
    </source>
</reference>
<feature type="binding site" evidence="10">
    <location>
        <begin position="103"/>
        <end position="113"/>
    </location>
    <ligand>
        <name>ATP</name>
        <dbReference type="ChEBI" id="CHEBI:30616"/>
    </ligand>
</feature>
<reference evidence="13 15" key="1">
    <citation type="submission" date="2017-02" db="EMBL/GenBank/DDBJ databases">
        <title>Novel co-symbiosis in the unique lucinid bivalve Phacoides pectinatus.</title>
        <authorList>
            <person name="Lim S.J."/>
            <person name="Davis B.G."/>
            <person name="Gill D.E."/>
            <person name="Engel A.S."/>
            <person name="Anderson L.C."/>
            <person name="Campbell B.J."/>
        </authorList>
    </citation>
    <scope>NUCLEOTIDE SEQUENCE [LARGE SCALE GENOMIC DNA]</scope>
    <source>
        <strain evidence="13">LUC13016_P6</strain>
    </source>
</reference>
<dbReference type="Pfam" id="PF08544">
    <property type="entry name" value="GHMP_kinases_C"/>
    <property type="match status" value="1"/>
</dbReference>
<sequence length="289" mass="31732">MEETRFEGPWWPAPAKLNLMLRIVGRRGDGYHLLQTVFQFLDHGDWLGFELRGDGRIRRRGELPGVAEEDDLVVRAARLLREAAGGERSGLPGVDIHLRKCLPMGGGLGGGSSDAATALLVLDRIWGLRFGRPRLAELGLALGADVPVFVHGFAAWAEGVGELLTPVEPPQSWYLVLVPPCQVATAEIFRDPDLTRDSPRIKIRDFLAGSEVNDCVAVVSRRYPEVERAMAWLAGHARPRLTGTGGCVFACFEREADARRVHALVPEAYRSFVARGLNRSPLLTALQAE</sequence>
<evidence type="ECO:0000256" key="5">
    <source>
        <dbReference type="ARBA" id="ARBA00022741"/>
    </source>
</evidence>
<organism evidence="13 15">
    <name type="scientific">Candidatus Sedimenticola endophacoides</name>
    <dbReference type="NCBI Taxonomy" id="2548426"/>
    <lineage>
        <taxon>Bacteria</taxon>
        <taxon>Pseudomonadati</taxon>
        <taxon>Pseudomonadota</taxon>
        <taxon>Gammaproteobacteria</taxon>
        <taxon>Chromatiales</taxon>
        <taxon>Sedimenticolaceae</taxon>
        <taxon>Sedimenticola</taxon>
    </lineage>
</organism>
<dbReference type="Proteomes" id="UP000243361">
    <property type="component" value="Unassembled WGS sequence"/>
</dbReference>
<dbReference type="InterPro" id="IPR013750">
    <property type="entry name" value="GHMP_kinase_C_dom"/>
</dbReference>
<keyword evidence="8 10" id="KW-0414">Isoprene biosynthesis</keyword>
<dbReference type="Gene3D" id="3.30.230.10">
    <property type="match status" value="1"/>
</dbReference>
<evidence type="ECO:0000259" key="11">
    <source>
        <dbReference type="Pfam" id="PF00288"/>
    </source>
</evidence>
<dbReference type="HAMAP" id="MF_00061">
    <property type="entry name" value="IspE"/>
    <property type="match status" value="1"/>
</dbReference>
<evidence type="ECO:0000313" key="13">
    <source>
        <dbReference type="EMBL" id="OQX36088.1"/>
    </source>
</evidence>
<keyword evidence="5 10" id="KW-0547">Nucleotide-binding</keyword>
<evidence type="ECO:0000259" key="12">
    <source>
        <dbReference type="Pfam" id="PF08544"/>
    </source>
</evidence>
<dbReference type="InterPro" id="IPR020568">
    <property type="entry name" value="Ribosomal_Su5_D2-typ_SF"/>
</dbReference>
<dbReference type="Proteomes" id="UP000250928">
    <property type="component" value="Unassembled WGS sequence"/>
</dbReference>
<evidence type="ECO:0000256" key="6">
    <source>
        <dbReference type="ARBA" id="ARBA00022777"/>
    </source>
</evidence>
<evidence type="ECO:0000256" key="7">
    <source>
        <dbReference type="ARBA" id="ARBA00022840"/>
    </source>
</evidence>
<evidence type="ECO:0000256" key="10">
    <source>
        <dbReference type="HAMAP-Rule" id="MF_00061"/>
    </source>
</evidence>
<name>A0A657PQ05_9GAMM</name>
<dbReference type="PANTHER" id="PTHR43527">
    <property type="entry name" value="4-DIPHOSPHOCYTIDYL-2-C-METHYL-D-ERYTHRITOL KINASE, CHLOROPLASTIC"/>
    <property type="match status" value="1"/>
</dbReference>